<evidence type="ECO:0000259" key="2">
    <source>
        <dbReference type="Pfam" id="PF00934"/>
    </source>
</evidence>
<evidence type="ECO:0000313" key="6">
    <source>
        <dbReference type="Proteomes" id="UP001500220"/>
    </source>
</evidence>
<dbReference type="RefSeq" id="WP_188987793.1">
    <property type="nucleotide sequence ID" value="NZ_BAAAHC010000013.1"/>
</dbReference>
<organism evidence="4 5">
    <name type="scientific">Saccharopolyspora thermophila</name>
    <dbReference type="NCBI Taxonomy" id="89367"/>
    <lineage>
        <taxon>Bacteria</taxon>
        <taxon>Bacillati</taxon>
        <taxon>Actinomycetota</taxon>
        <taxon>Actinomycetes</taxon>
        <taxon>Pseudonocardiales</taxon>
        <taxon>Pseudonocardiaceae</taxon>
        <taxon>Saccharopolyspora</taxon>
    </lineage>
</organism>
<evidence type="ECO:0000313" key="3">
    <source>
        <dbReference type="EMBL" id="GAA0531236.1"/>
    </source>
</evidence>
<reference evidence="4" key="3">
    <citation type="submission" date="2020-09" db="EMBL/GenBank/DDBJ databases">
        <authorList>
            <person name="Sun Q."/>
            <person name="Zhou Y."/>
        </authorList>
    </citation>
    <scope>NUCLEOTIDE SEQUENCE</scope>
    <source>
        <strain evidence="4">CGMCC 4.7206</strain>
    </source>
</reference>
<reference evidence="3 6" key="2">
    <citation type="journal article" date="2019" name="Int. J. Syst. Evol. Microbiol.">
        <title>The Global Catalogue of Microorganisms (GCM) 10K type strain sequencing project: providing services to taxonomists for standard genome sequencing and annotation.</title>
        <authorList>
            <consortium name="The Broad Institute Genomics Platform"/>
            <consortium name="The Broad Institute Genome Sequencing Center for Infectious Disease"/>
            <person name="Wu L."/>
            <person name="Ma J."/>
        </authorList>
    </citation>
    <scope>NUCLEOTIDE SEQUENCE [LARGE SCALE GENOMIC DNA]</scope>
    <source>
        <strain evidence="3 6">JCM 10664</strain>
    </source>
</reference>
<dbReference type="EMBL" id="BAAAHC010000013">
    <property type="protein sequence ID" value="GAA0531236.1"/>
    <property type="molecule type" value="Genomic_DNA"/>
</dbReference>
<dbReference type="EMBL" id="BMMT01000009">
    <property type="protein sequence ID" value="GGI89226.1"/>
    <property type="molecule type" value="Genomic_DNA"/>
</dbReference>
<accession>A0A917JXL3</accession>
<evidence type="ECO:0000313" key="4">
    <source>
        <dbReference type="EMBL" id="GGI89226.1"/>
    </source>
</evidence>
<reference evidence="3" key="4">
    <citation type="submission" date="2023-12" db="EMBL/GenBank/DDBJ databases">
        <authorList>
            <person name="Sun Q."/>
            <person name="Inoue M."/>
        </authorList>
    </citation>
    <scope>NUCLEOTIDE SEQUENCE</scope>
    <source>
        <strain evidence="3">JCM 10664</strain>
    </source>
</reference>
<proteinExistence type="predicted"/>
<feature type="region of interest" description="Disordered" evidence="1">
    <location>
        <begin position="1"/>
        <end position="37"/>
    </location>
</feature>
<dbReference type="Pfam" id="PF00934">
    <property type="entry name" value="PE"/>
    <property type="match status" value="1"/>
</dbReference>
<protein>
    <recommendedName>
        <fullName evidence="2">PE domain-containing protein</fullName>
    </recommendedName>
</protein>
<keyword evidence="6" id="KW-1185">Reference proteome</keyword>
<dbReference type="AlphaFoldDB" id="A0A917JXL3"/>
<gene>
    <name evidence="3" type="ORF">GCM10009545_37190</name>
    <name evidence="4" type="ORF">GCM10011581_27890</name>
</gene>
<comment type="caution">
    <text evidence="4">The sequence shown here is derived from an EMBL/GenBank/DDBJ whole genome shotgun (WGS) entry which is preliminary data.</text>
</comment>
<name>A0A917JXL3_9PSEU</name>
<dbReference type="InterPro" id="IPR000084">
    <property type="entry name" value="PE-PGRS_N"/>
</dbReference>
<sequence>MSAQGEPTPHEHIGNAGASPVAGRPRLDAFPGTGATTGCFEVSPDELDAVKADLDEALEELRRASDTAQYFRTILPPGNDEVSVSTTNEIIKHLTVGSGSAVGVVDEMRRWVGDLRGKVEAAQREYRRIDEANQIGES</sequence>
<feature type="domain" description="PE" evidence="2">
    <location>
        <begin position="42"/>
        <end position="115"/>
    </location>
</feature>
<dbReference type="Proteomes" id="UP000597989">
    <property type="component" value="Unassembled WGS sequence"/>
</dbReference>
<evidence type="ECO:0000256" key="1">
    <source>
        <dbReference type="SAM" id="MobiDB-lite"/>
    </source>
</evidence>
<evidence type="ECO:0000313" key="5">
    <source>
        <dbReference type="Proteomes" id="UP000597989"/>
    </source>
</evidence>
<dbReference type="Proteomes" id="UP001500220">
    <property type="component" value="Unassembled WGS sequence"/>
</dbReference>
<reference evidence="4 5" key="1">
    <citation type="journal article" date="2014" name="Int. J. Syst. Evol. Microbiol.">
        <title>Complete genome sequence of Corynebacterium casei LMG S-19264T (=DSM 44701T), isolated from a smear-ripened cheese.</title>
        <authorList>
            <consortium name="US DOE Joint Genome Institute (JGI-PGF)"/>
            <person name="Walter F."/>
            <person name="Albersmeier A."/>
            <person name="Kalinowski J."/>
            <person name="Ruckert C."/>
        </authorList>
    </citation>
    <scope>NUCLEOTIDE SEQUENCE [LARGE SCALE GENOMIC DNA]</scope>
    <source>
        <strain evidence="4 5">CGMCC 4.7206</strain>
    </source>
</reference>